<accession>A0A0A9GD08</accession>
<reference evidence="1" key="1">
    <citation type="submission" date="2014-09" db="EMBL/GenBank/DDBJ databases">
        <authorList>
            <person name="Magalhaes I.L.F."/>
            <person name="Oliveira U."/>
            <person name="Santos F.R."/>
            <person name="Vidigal T.H.D.A."/>
            <person name="Brescovit A.D."/>
            <person name="Santos A.J."/>
        </authorList>
    </citation>
    <scope>NUCLEOTIDE SEQUENCE</scope>
    <source>
        <tissue evidence="1">Shoot tissue taken approximately 20 cm above the soil surface</tissue>
    </source>
</reference>
<dbReference type="EMBL" id="GBRH01176562">
    <property type="protein sequence ID" value="JAE21334.1"/>
    <property type="molecule type" value="Transcribed_RNA"/>
</dbReference>
<reference evidence="1" key="2">
    <citation type="journal article" date="2015" name="Data Brief">
        <title>Shoot transcriptome of the giant reed, Arundo donax.</title>
        <authorList>
            <person name="Barrero R.A."/>
            <person name="Guerrero F.D."/>
            <person name="Moolhuijzen P."/>
            <person name="Goolsby J.A."/>
            <person name="Tidwell J."/>
            <person name="Bellgard S.E."/>
            <person name="Bellgard M.I."/>
        </authorList>
    </citation>
    <scope>NUCLEOTIDE SEQUENCE</scope>
    <source>
        <tissue evidence="1">Shoot tissue taken approximately 20 cm above the soil surface</tissue>
    </source>
</reference>
<dbReference type="AlphaFoldDB" id="A0A0A9GD08"/>
<name>A0A0A9GD08_ARUDO</name>
<evidence type="ECO:0000313" key="1">
    <source>
        <dbReference type="EMBL" id="JAE21334.1"/>
    </source>
</evidence>
<organism evidence="1">
    <name type="scientific">Arundo donax</name>
    <name type="common">Giant reed</name>
    <name type="synonym">Donax arundinaceus</name>
    <dbReference type="NCBI Taxonomy" id="35708"/>
    <lineage>
        <taxon>Eukaryota</taxon>
        <taxon>Viridiplantae</taxon>
        <taxon>Streptophyta</taxon>
        <taxon>Embryophyta</taxon>
        <taxon>Tracheophyta</taxon>
        <taxon>Spermatophyta</taxon>
        <taxon>Magnoliopsida</taxon>
        <taxon>Liliopsida</taxon>
        <taxon>Poales</taxon>
        <taxon>Poaceae</taxon>
        <taxon>PACMAD clade</taxon>
        <taxon>Arundinoideae</taxon>
        <taxon>Arundineae</taxon>
        <taxon>Arundo</taxon>
    </lineage>
</organism>
<protein>
    <submittedName>
        <fullName evidence="1">Uncharacterized protein</fullName>
    </submittedName>
</protein>
<proteinExistence type="predicted"/>
<sequence length="61" mass="6972">MIVPDDSKEYSNRSTEGRGQLCCHHVSRSIVYVQTTNSSSVLRHLSYLSWTTCAFFSLMKL</sequence>